<sequence>MARQGFDFKKMLLASLLIIAIGIVFSVISIILQIIPVVTPEDLLSTVSLIGMIYTILLFPIFVVLFLWSGMRAAKNYGFDVVGAGFVAAFSYFIIAMVNLLVNAVLALIVVSKPIDNFGFGSLESVISSVLFSGVTGISGVGLSALCGLGITLVGIMINFVVGGLGAWIVLRKRV</sequence>
<name>A0A5E4LM09_9ARCH</name>
<dbReference type="Proteomes" id="UP000789941">
    <property type="component" value="Unassembled WGS sequence"/>
</dbReference>
<dbReference type="AlphaFoldDB" id="A0A5E4LM09"/>
<dbReference type="EMBL" id="CABMJJ010000001">
    <property type="protein sequence ID" value="VVC02459.1"/>
    <property type="molecule type" value="Genomic_DNA"/>
</dbReference>
<keyword evidence="1" id="KW-1133">Transmembrane helix</keyword>
<reference evidence="2 3" key="1">
    <citation type="submission" date="2019-08" db="EMBL/GenBank/DDBJ databases">
        <authorList>
            <person name="Vazquez-Campos X."/>
        </authorList>
    </citation>
    <scope>NUCLEOTIDE SEQUENCE [LARGE SCALE GENOMIC DNA]</scope>
    <source>
        <strain evidence="2">LFW-283_2</strain>
    </source>
</reference>
<comment type="caution">
    <text evidence="2">The sequence shown here is derived from an EMBL/GenBank/DDBJ whole genome shotgun (WGS) entry which is preliminary data.</text>
</comment>
<feature type="transmembrane region" description="Helical" evidence="1">
    <location>
        <begin position="12"/>
        <end position="35"/>
    </location>
</feature>
<feature type="transmembrane region" description="Helical" evidence="1">
    <location>
        <begin position="141"/>
        <end position="171"/>
    </location>
</feature>
<keyword evidence="1" id="KW-0812">Transmembrane</keyword>
<evidence type="ECO:0000313" key="3">
    <source>
        <dbReference type="Proteomes" id="UP000789941"/>
    </source>
</evidence>
<feature type="transmembrane region" description="Helical" evidence="1">
    <location>
        <begin position="47"/>
        <end position="69"/>
    </location>
</feature>
<organism evidence="2 3">
    <name type="scientific">Candidatus Bilamarchaeum dharawalense</name>
    <dbReference type="NCBI Taxonomy" id="2885759"/>
    <lineage>
        <taxon>Archaea</taxon>
        <taxon>Candidatus Micrarchaeota</taxon>
        <taxon>Candidatus Micrarchaeia</taxon>
        <taxon>Candidatus Anstonellales</taxon>
        <taxon>Candidatus Bilamarchaeaceae</taxon>
        <taxon>Candidatus Bilamarchaeum</taxon>
    </lineage>
</organism>
<evidence type="ECO:0000256" key="1">
    <source>
        <dbReference type="SAM" id="Phobius"/>
    </source>
</evidence>
<protein>
    <submittedName>
        <fullName evidence="2">Uncharacterized protein</fullName>
    </submittedName>
</protein>
<proteinExistence type="predicted"/>
<gene>
    <name evidence="2" type="ORF">LFW2832_00009</name>
</gene>
<keyword evidence="1" id="KW-0472">Membrane</keyword>
<evidence type="ECO:0000313" key="2">
    <source>
        <dbReference type="EMBL" id="VVC02459.1"/>
    </source>
</evidence>
<feature type="transmembrane region" description="Helical" evidence="1">
    <location>
        <begin position="81"/>
        <end position="111"/>
    </location>
</feature>
<accession>A0A5E4LM09</accession>